<evidence type="ECO:0000256" key="2">
    <source>
        <dbReference type="ARBA" id="ARBA00022980"/>
    </source>
</evidence>
<evidence type="ECO:0000313" key="7">
    <source>
        <dbReference type="EMBL" id="NEN23475.1"/>
    </source>
</evidence>
<feature type="compositionally biased region" description="Basic and acidic residues" evidence="6">
    <location>
        <begin position="140"/>
        <end position="222"/>
    </location>
</feature>
<comment type="subunit">
    <text evidence="4">Part of the 50S ribosomal subunit. Contacts protein L32.</text>
</comment>
<evidence type="ECO:0000313" key="8">
    <source>
        <dbReference type="Proteomes" id="UP000486602"/>
    </source>
</evidence>
<keyword evidence="3 4" id="KW-0687">Ribonucleoprotein</keyword>
<sequence>MRHGNRNNALSRTASHRSAMLSNMACSLIEHKRITTTVAKAKTLRKFVEPLITKSKTDSTHSRRLVFSTLKSKDHVTELFRAVAPKVATREGGYTRIIKLGTRQGDAAEMCMIELVDFNEIMLGESQSTTRRSRRGGKKKSTDTVEAKAAPAKEDKKDATVDNSKQEPKQELAAEEAAREAKEKEVRAQELASEEKAIEAKEKIPAKDPKSEGKTPDTDSKG</sequence>
<evidence type="ECO:0000256" key="6">
    <source>
        <dbReference type="SAM" id="MobiDB-lite"/>
    </source>
</evidence>
<dbReference type="PROSITE" id="PS01167">
    <property type="entry name" value="RIBOSOMAL_L17"/>
    <property type="match status" value="1"/>
</dbReference>
<evidence type="ECO:0000256" key="3">
    <source>
        <dbReference type="ARBA" id="ARBA00023274"/>
    </source>
</evidence>
<protein>
    <recommendedName>
        <fullName evidence="4">Large ribosomal subunit protein bL17</fullName>
    </recommendedName>
</protein>
<gene>
    <name evidence="4 7" type="primary">rplQ</name>
    <name evidence="7" type="ORF">G3O08_08170</name>
</gene>
<dbReference type="Gene3D" id="3.90.1030.10">
    <property type="entry name" value="Ribosomal protein L17"/>
    <property type="match status" value="1"/>
</dbReference>
<feature type="region of interest" description="Disordered" evidence="6">
    <location>
        <begin position="127"/>
        <end position="222"/>
    </location>
</feature>
<comment type="caution">
    <text evidence="7">The sequence shown here is derived from an EMBL/GenBank/DDBJ whole genome shotgun (WGS) entry which is preliminary data.</text>
</comment>
<organism evidence="7 8">
    <name type="scientific">Cryomorpha ignava</name>
    <dbReference type="NCBI Taxonomy" id="101383"/>
    <lineage>
        <taxon>Bacteria</taxon>
        <taxon>Pseudomonadati</taxon>
        <taxon>Bacteroidota</taxon>
        <taxon>Flavobacteriia</taxon>
        <taxon>Flavobacteriales</taxon>
        <taxon>Cryomorphaceae</taxon>
        <taxon>Cryomorpha</taxon>
    </lineage>
</organism>
<accession>A0A7K3WRZ6</accession>
<dbReference type="PANTHER" id="PTHR14413:SF16">
    <property type="entry name" value="LARGE RIBOSOMAL SUBUNIT PROTEIN BL17M"/>
    <property type="match status" value="1"/>
</dbReference>
<proteinExistence type="inferred from homology"/>
<name>A0A7K3WRZ6_9FLAO</name>
<dbReference type="GO" id="GO:0006412">
    <property type="term" value="P:translation"/>
    <property type="evidence" value="ECO:0007669"/>
    <property type="project" value="UniProtKB-UniRule"/>
</dbReference>
<evidence type="ECO:0000256" key="4">
    <source>
        <dbReference type="HAMAP-Rule" id="MF_01368"/>
    </source>
</evidence>
<dbReference type="EMBL" id="JAAGVY010000011">
    <property type="protein sequence ID" value="NEN23475.1"/>
    <property type="molecule type" value="Genomic_DNA"/>
</dbReference>
<dbReference type="Proteomes" id="UP000486602">
    <property type="component" value="Unassembled WGS sequence"/>
</dbReference>
<dbReference type="HAMAP" id="MF_01368">
    <property type="entry name" value="Ribosomal_bL17"/>
    <property type="match status" value="1"/>
</dbReference>
<dbReference type="SUPFAM" id="SSF64263">
    <property type="entry name" value="Prokaryotic ribosomal protein L17"/>
    <property type="match status" value="1"/>
</dbReference>
<dbReference type="PANTHER" id="PTHR14413">
    <property type="entry name" value="RIBOSOMAL PROTEIN L17"/>
    <property type="match status" value="1"/>
</dbReference>
<evidence type="ECO:0000256" key="1">
    <source>
        <dbReference type="ARBA" id="ARBA00008777"/>
    </source>
</evidence>
<dbReference type="InterPro" id="IPR000456">
    <property type="entry name" value="Ribosomal_bL17"/>
</dbReference>
<keyword evidence="8" id="KW-1185">Reference proteome</keyword>
<dbReference type="InterPro" id="IPR047859">
    <property type="entry name" value="Ribosomal_bL17_CS"/>
</dbReference>
<comment type="similarity">
    <text evidence="1 4 5">Belongs to the bacterial ribosomal protein bL17 family.</text>
</comment>
<evidence type="ECO:0000256" key="5">
    <source>
        <dbReference type="RuleBase" id="RU000660"/>
    </source>
</evidence>
<dbReference type="GO" id="GO:0022625">
    <property type="term" value="C:cytosolic large ribosomal subunit"/>
    <property type="evidence" value="ECO:0007669"/>
    <property type="project" value="TreeGrafter"/>
</dbReference>
<dbReference type="FunFam" id="3.90.1030.10:FF:000001">
    <property type="entry name" value="50S ribosomal protein L17"/>
    <property type="match status" value="1"/>
</dbReference>
<dbReference type="AlphaFoldDB" id="A0A7K3WRZ6"/>
<reference evidence="7 8" key="1">
    <citation type="submission" date="2020-02" db="EMBL/GenBank/DDBJ databases">
        <title>Out from the shadows clarifying the taxonomy of the family Cryomorphaceae and related taxa by utilizing the GTDB taxonomic framework.</title>
        <authorList>
            <person name="Bowman J.P."/>
        </authorList>
    </citation>
    <scope>NUCLEOTIDE SEQUENCE [LARGE SCALE GENOMIC DNA]</scope>
    <source>
        <strain evidence="7 8">QSSC 1-22</strain>
    </source>
</reference>
<dbReference type="Pfam" id="PF01196">
    <property type="entry name" value="Ribosomal_L17"/>
    <property type="match status" value="1"/>
</dbReference>
<keyword evidence="2 4" id="KW-0689">Ribosomal protein</keyword>
<dbReference type="NCBIfam" id="TIGR00059">
    <property type="entry name" value="L17"/>
    <property type="match status" value="1"/>
</dbReference>
<dbReference type="GO" id="GO:0003735">
    <property type="term" value="F:structural constituent of ribosome"/>
    <property type="evidence" value="ECO:0007669"/>
    <property type="project" value="InterPro"/>
</dbReference>
<dbReference type="InterPro" id="IPR036373">
    <property type="entry name" value="Ribosomal_bL17_sf"/>
</dbReference>